<dbReference type="EMBL" id="JBBNAG010000009">
    <property type="protein sequence ID" value="KAK9104903.1"/>
    <property type="molecule type" value="Genomic_DNA"/>
</dbReference>
<reference evidence="1 2" key="1">
    <citation type="submission" date="2024-01" db="EMBL/GenBank/DDBJ databases">
        <title>Genome assemblies of Stephania.</title>
        <authorList>
            <person name="Yang L."/>
        </authorList>
    </citation>
    <scope>NUCLEOTIDE SEQUENCE [LARGE SCALE GENOMIC DNA]</scope>
    <source>
        <strain evidence="1">JXDWG</strain>
        <tissue evidence="1">Leaf</tissue>
    </source>
</reference>
<comment type="caution">
    <text evidence="1">The sequence shown here is derived from an EMBL/GenBank/DDBJ whole genome shotgun (WGS) entry which is preliminary data.</text>
</comment>
<keyword evidence="2" id="KW-1185">Reference proteome</keyword>
<organism evidence="1 2">
    <name type="scientific">Stephania cephalantha</name>
    <dbReference type="NCBI Taxonomy" id="152367"/>
    <lineage>
        <taxon>Eukaryota</taxon>
        <taxon>Viridiplantae</taxon>
        <taxon>Streptophyta</taxon>
        <taxon>Embryophyta</taxon>
        <taxon>Tracheophyta</taxon>
        <taxon>Spermatophyta</taxon>
        <taxon>Magnoliopsida</taxon>
        <taxon>Ranunculales</taxon>
        <taxon>Menispermaceae</taxon>
        <taxon>Menispermoideae</taxon>
        <taxon>Cissampelideae</taxon>
        <taxon>Stephania</taxon>
    </lineage>
</organism>
<dbReference type="Proteomes" id="UP001419268">
    <property type="component" value="Unassembled WGS sequence"/>
</dbReference>
<protein>
    <submittedName>
        <fullName evidence="1">Uncharacterized protein</fullName>
    </submittedName>
</protein>
<sequence length="56" mass="6015">MGSLFSLGALTRSLLSPQPRQHPSLLDDPSLLEISPSSASLIIVETIRRSGSKEPQ</sequence>
<evidence type="ECO:0000313" key="2">
    <source>
        <dbReference type="Proteomes" id="UP001419268"/>
    </source>
</evidence>
<accession>A0AAP0FC30</accession>
<name>A0AAP0FC30_9MAGN</name>
<evidence type="ECO:0000313" key="1">
    <source>
        <dbReference type="EMBL" id="KAK9104903.1"/>
    </source>
</evidence>
<gene>
    <name evidence="1" type="ORF">Scep_021747</name>
</gene>
<dbReference type="AlphaFoldDB" id="A0AAP0FC30"/>
<proteinExistence type="predicted"/>